<dbReference type="EMBL" id="CP099489">
    <property type="protein sequence ID" value="USQ79030.1"/>
    <property type="molecule type" value="Genomic_DNA"/>
</dbReference>
<dbReference type="RefSeq" id="WP_252591945.1">
    <property type="nucleotide sequence ID" value="NZ_CP099489.1"/>
</dbReference>
<evidence type="ECO:0000313" key="2">
    <source>
        <dbReference type="EMBL" id="USQ79030.1"/>
    </source>
</evidence>
<feature type="region of interest" description="Disordered" evidence="1">
    <location>
        <begin position="157"/>
        <end position="186"/>
    </location>
</feature>
<protein>
    <submittedName>
        <fullName evidence="2">Uncharacterized protein</fullName>
    </submittedName>
</protein>
<name>A0ABY4YQH5_9MICO</name>
<evidence type="ECO:0000313" key="3">
    <source>
        <dbReference type="Proteomes" id="UP001056455"/>
    </source>
</evidence>
<feature type="compositionally biased region" description="Basic and acidic residues" evidence="1">
    <location>
        <begin position="162"/>
        <end position="174"/>
    </location>
</feature>
<organism evidence="2 3">
    <name type="scientific">Ornithinimicrobium faecis</name>
    <dbReference type="NCBI Taxonomy" id="2934158"/>
    <lineage>
        <taxon>Bacteria</taxon>
        <taxon>Bacillati</taxon>
        <taxon>Actinomycetota</taxon>
        <taxon>Actinomycetes</taxon>
        <taxon>Micrococcales</taxon>
        <taxon>Ornithinimicrobiaceae</taxon>
        <taxon>Ornithinimicrobium</taxon>
    </lineage>
</organism>
<keyword evidence="3" id="KW-1185">Reference proteome</keyword>
<accession>A0ABY4YQH5</accession>
<gene>
    <name evidence="2" type="ORF">NF556_15575</name>
</gene>
<dbReference type="Proteomes" id="UP001056455">
    <property type="component" value="Chromosome"/>
</dbReference>
<evidence type="ECO:0000256" key="1">
    <source>
        <dbReference type="SAM" id="MobiDB-lite"/>
    </source>
</evidence>
<reference evidence="2" key="1">
    <citation type="submission" date="2022-06" db="EMBL/GenBank/DDBJ databases">
        <title>Ornithinimicrobium HY1793.</title>
        <authorList>
            <person name="Huang Y."/>
        </authorList>
    </citation>
    <scope>NUCLEOTIDE SEQUENCE</scope>
    <source>
        <strain evidence="2">HY1793</strain>
    </source>
</reference>
<sequence>MRSVKQDTVAFAQPADTVFQAALGVVQNAKNHHVLAAHNEGRKLVVREKPKMSNPKFLQVWVEEAGASARVQVAVGTDPRTPKALLDGRANDKFLKGFVADVQAALDGSAPTPATPVPNHFLQKKTEVPWTDPQQDPEIELDGNILALYGLWQWPRPSDAGCPHEKRPGPEPRFRCRGAAGVSDGT</sequence>
<proteinExistence type="predicted"/>